<evidence type="ECO:0000313" key="3">
    <source>
        <dbReference type="Proteomes" id="UP000439903"/>
    </source>
</evidence>
<feature type="signal peptide" evidence="1">
    <location>
        <begin position="1"/>
        <end position="23"/>
    </location>
</feature>
<dbReference type="Proteomes" id="UP000439903">
    <property type="component" value="Unassembled WGS sequence"/>
</dbReference>
<keyword evidence="1" id="KW-0732">Signal</keyword>
<dbReference type="AlphaFoldDB" id="A0A8H4A133"/>
<evidence type="ECO:0000313" key="2">
    <source>
        <dbReference type="EMBL" id="KAF0378600.1"/>
    </source>
</evidence>
<accession>A0A8H4A133</accession>
<evidence type="ECO:0000256" key="1">
    <source>
        <dbReference type="SAM" id="SignalP"/>
    </source>
</evidence>
<comment type="caution">
    <text evidence="2">The sequence shown here is derived from an EMBL/GenBank/DDBJ whole genome shotgun (WGS) entry which is preliminary data.</text>
</comment>
<protein>
    <submittedName>
        <fullName evidence="2">Uncharacterized protein</fullName>
    </submittedName>
</protein>
<dbReference type="OrthoDB" id="2414191at2759"/>
<sequence>MKFYIFIFIVLIICCLVTDIADGCKEEFFSMKTISTLKKGTKCHAYVTDCKGHVLFERRMKDCSSTCLVSKRDNIPANASYCPHMVVHGKNGKKSGKTIKNVNKSGCFEVSGNSTNFKFREIKCPKKIPELCNDPQ</sequence>
<reference evidence="2 3" key="1">
    <citation type="journal article" date="2019" name="Environ. Microbiol.">
        <title>At the nexus of three kingdoms: the genome of the mycorrhizal fungus Gigaspora margarita provides insights into plant, endobacterial and fungal interactions.</title>
        <authorList>
            <person name="Venice F."/>
            <person name="Ghignone S."/>
            <person name="Salvioli di Fossalunga A."/>
            <person name="Amselem J."/>
            <person name="Novero M."/>
            <person name="Xianan X."/>
            <person name="Sedzielewska Toro K."/>
            <person name="Morin E."/>
            <person name="Lipzen A."/>
            <person name="Grigoriev I.V."/>
            <person name="Henrissat B."/>
            <person name="Martin F.M."/>
            <person name="Bonfante P."/>
        </authorList>
    </citation>
    <scope>NUCLEOTIDE SEQUENCE [LARGE SCALE GENOMIC DNA]</scope>
    <source>
        <strain evidence="2 3">BEG34</strain>
    </source>
</reference>
<keyword evidence="3" id="KW-1185">Reference proteome</keyword>
<name>A0A8H4A133_GIGMA</name>
<gene>
    <name evidence="2" type="ORF">F8M41_012403</name>
</gene>
<organism evidence="2 3">
    <name type="scientific">Gigaspora margarita</name>
    <dbReference type="NCBI Taxonomy" id="4874"/>
    <lineage>
        <taxon>Eukaryota</taxon>
        <taxon>Fungi</taxon>
        <taxon>Fungi incertae sedis</taxon>
        <taxon>Mucoromycota</taxon>
        <taxon>Glomeromycotina</taxon>
        <taxon>Glomeromycetes</taxon>
        <taxon>Diversisporales</taxon>
        <taxon>Gigasporaceae</taxon>
        <taxon>Gigaspora</taxon>
    </lineage>
</organism>
<proteinExistence type="predicted"/>
<feature type="chain" id="PRO_5034024525" evidence="1">
    <location>
        <begin position="24"/>
        <end position="136"/>
    </location>
</feature>
<dbReference type="EMBL" id="WTPW01002515">
    <property type="protein sequence ID" value="KAF0378600.1"/>
    <property type="molecule type" value="Genomic_DNA"/>
</dbReference>